<dbReference type="RefSeq" id="WP_196079663.1">
    <property type="nucleotide sequence ID" value="NZ_JADPVI010000002.1"/>
</dbReference>
<gene>
    <name evidence="1" type="ORF">IV494_08110</name>
</gene>
<sequence length="172" mass="20279">MKLGFSFFFLLSFTYLCSQSLIDLNKHKGFKEIHIGENVAKYKANIYKIRKDIENYSMMPITEDDVYLYTSSTTKTIFGSEILNIFIVSDVYDNVKRISIVLKKPDNYKVILNFFKNEFGKPYFLTADNNDLVYLWNGDEILLQVKYSNLRNDNLYCTIDYIVSRKKAQKDF</sequence>
<organism evidence="1 2">
    <name type="scientific">Kaistella gelatinilytica</name>
    <dbReference type="NCBI Taxonomy" id="2787636"/>
    <lineage>
        <taxon>Bacteria</taxon>
        <taxon>Pseudomonadati</taxon>
        <taxon>Bacteroidota</taxon>
        <taxon>Flavobacteriia</taxon>
        <taxon>Flavobacteriales</taxon>
        <taxon>Weeksellaceae</taxon>
        <taxon>Chryseobacterium group</taxon>
        <taxon>Kaistella</taxon>
    </lineage>
</organism>
<accession>A0ABS0FBR4</accession>
<dbReference type="EMBL" id="JADPVI010000002">
    <property type="protein sequence ID" value="MBF8457146.1"/>
    <property type="molecule type" value="Genomic_DNA"/>
</dbReference>
<keyword evidence="2" id="KW-1185">Reference proteome</keyword>
<evidence type="ECO:0000313" key="2">
    <source>
        <dbReference type="Proteomes" id="UP000660070"/>
    </source>
</evidence>
<name>A0ABS0FBR4_9FLAO</name>
<protein>
    <submittedName>
        <fullName evidence="1">Uncharacterized protein</fullName>
    </submittedName>
</protein>
<reference evidence="1 2" key="1">
    <citation type="submission" date="2020-11" db="EMBL/GenBank/DDBJ databases">
        <title>Kaistella gelatinilytica sp. nov., a flavobacterium isolated from Antarctic Soil.</title>
        <authorList>
            <person name="Li J."/>
        </authorList>
    </citation>
    <scope>NUCLEOTIDE SEQUENCE [LARGE SCALE GENOMIC DNA]</scope>
    <source>
        <strain evidence="1 2">G5-32</strain>
    </source>
</reference>
<evidence type="ECO:0000313" key="1">
    <source>
        <dbReference type="EMBL" id="MBF8457146.1"/>
    </source>
</evidence>
<dbReference type="Proteomes" id="UP000660070">
    <property type="component" value="Unassembled WGS sequence"/>
</dbReference>
<comment type="caution">
    <text evidence="1">The sequence shown here is derived from an EMBL/GenBank/DDBJ whole genome shotgun (WGS) entry which is preliminary data.</text>
</comment>
<proteinExistence type="predicted"/>